<feature type="compositionally biased region" description="Basic residues" evidence="1">
    <location>
        <begin position="113"/>
        <end position="136"/>
    </location>
</feature>
<feature type="compositionally biased region" description="Low complexity" evidence="1">
    <location>
        <begin position="221"/>
        <end position="234"/>
    </location>
</feature>
<sequence>MGRARRKPEPTKSAPLRLVCCCLASSKATSGASSHCGAPSAASTSPAASPTSSGSSREAHRHSIGICAAAISASIRWGALRFKAACAQLCAAVASSPAKLVQSVQSKVAARRDNHHHHHHDHHHHHHQHQHHHHHQQQQASCSWVPLRREMVWQPADCSMKAQSTSQQQQQQQGSQSRPDLVEPVPERMQPIWPPRWTVEEQPAVRKQQEQEQEQEEEQQQEALSPPRRASAAAIPGVESYPAASSASAPSPCGGAAVSSGFPVLRPGLVRSLRRVPSQAREEEGDKRQGGDWRSESGSSGRSRRWLGSSHAADPEHSEGRGRVKGEGGSGGPASCLHCALSVRTLRA</sequence>
<name>A0A9W6EZB9_9CHLO</name>
<evidence type="ECO:0000313" key="2">
    <source>
        <dbReference type="EMBL" id="GLC50607.1"/>
    </source>
</evidence>
<dbReference type="AlphaFoldDB" id="A0A9W6EZB9"/>
<feature type="compositionally biased region" description="Low complexity" evidence="1">
    <location>
        <begin position="37"/>
        <end position="56"/>
    </location>
</feature>
<keyword evidence="3" id="KW-1185">Reference proteome</keyword>
<feature type="compositionally biased region" description="Acidic residues" evidence="1">
    <location>
        <begin position="211"/>
        <end position="220"/>
    </location>
</feature>
<evidence type="ECO:0000313" key="3">
    <source>
        <dbReference type="Proteomes" id="UP001165080"/>
    </source>
</evidence>
<evidence type="ECO:0000256" key="1">
    <source>
        <dbReference type="SAM" id="MobiDB-lite"/>
    </source>
</evidence>
<feature type="compositionally biased region" description="Basic and acidic residues" evidence="1">
    <location>
        <begin position="313"/>
        <end position="326"/>
    </location>
</feature>
<feature type="region of interest" description="Disordered" evidence="1">
    <location>
        <begin position="157"/>
        <end position="336"/>
    </location>
</feature>
<feature type="region of interest" description="Disordered" evidence="1">
    <location>
        <begin position="33"/>
        <end position="58"/>
    </location>
</feature>
<gene>
    <name evidence="2" type="primary">PLEST005979</name>
    <name evidence="2" type="ORF">PLESTB_000398700</name>
</gene>
<feature type="compositionally biased region" description="Basic and acidic residues" evidence="1">
    <location>
        <begin position="280"/>
        <end position="295"/>
    </location>
</feature>
<organism evidence="2 3">
    <name type="scientific">Pleodorina starrii</name>
    <dbReference type="NCBI Taxonomy" id="330485"/>
    <lineage>
        <taxon>Eukaryota</taxon>
        <taxon>Viridiplantae</taxon>
        <taxon>Chlorophyta</taxon>
        <taxon>core chlorophytes</taxon>
        <taxon>Chlorophyceae</taxon>
        <taxon>CS clade</taxon>
        <taxon>Chlamydomonadales</taxon>
        <taxon>Volvocaceae</taxon>
        <taxon>Pleodorina</taxon>
    </lineage>
</organism>
<protein>
    <submittedName>
        <fullName evidence="2">Uncharacterized protein</fullName>
    </submittedName>
</protein>
<proteinExistence type="predicted"/>
<comment type="caution">
    <text evidence="2">The sequence shown here is derived from an EMBL/GenBank/DDBJ whole genome shotgun (WGS) entry which is preliminary data.</text>
</comment>
<feature type="region of interest" description="Disordered" evidence="1">
    <location>
        <begin position="103"/>
        <end position="142"/>
    </location>
</feature>
<feature type="compositionally biased region" description="Low complexity" evidence="1">
    <location>
        <begin position="242"/>
        <end position="261"/>
    </location>
</feature>
<accession>A0A9W6EZB9</accession>
<dbReference type="EMBL" id="BRXU01000003">
    <property type="protein sequence ID" value="GLC50607.1"/>
    <property type="molecule type" value="Genomic_DNA"/>
</dbReference>
<feature type="compositionally biased region" description="Low complexity" evidence="1">
    <location>
        <begin position="163"/>
        <end position="177"/>
    </location>
</feature>
<feature type="compositionally biased region" description="Low complexity" evidence="1">
    <location>
        <begin position="296"/>
        <end position="310"/>
    </location>
</feature>
<dbReference type="Proteomes" id="UP001165080">
    <property type="component" value="Unassembled WGS sequence"/>
</dbReference>
<reference evidence="2 3" key="1">
    <citation type="journal article" date="2023" name="Commun. Biol.">
        <title>Reorganization of the ancestral sex-determining regions during the evolution of trioecy in Pleodorina starrii.</title>
        <authorList>
            <person name="Takahashi K."/>
            <person name="Suzuki S."/>
            <person name="Kawai-Toyooka H."/>
            <person name="Yamamoto K."/>
            <person name="Hamaji T."/>
            <person name="Ootsuki R."/>
            <person name="Yamaguchi H."/>
            <person name="Kawachi M."/>
            <person name="Higashiyama T."/>
            <person name="Nozaki H."/>
        </authorList>
    </citation>
    <scope>NUCLEOTIDE SEQUENCE [LARGE SCALE GENOMIC DNA]</scope>
    <source>
        <strain evidence="2 3">NIES-4479</strain>
    </source>
</reference>